<keyword evidence="1" id="KW-0597">Phosphoprotein</keyword>
<dbReference type="InterPro" id="IPR001789">
    <property type="entry name" value="Sig_transdc_resp-reg_receiver"/>
</dbReference>
<dbReference type="SMART" id="SM00448">
    <property type="entry name" value="REC"/>
    <property type="match status" value="1"/>
</dbReference>
<evidence type="ECO:0000256" key="4">
    <source>
        <dbReference type="ARBA" id="ARBA00023125"/>
    </source>
</evidence>
<dbReference type="PANTHER" id="PTHR48111">
    <property type="entry name" value="REGULATOR OF RPOS"/>
    <property type="match status" value="1"/>
</dbReference>
<dbReference type="CDD" id="cd00383">
    <property type="entry name" value="trans_reg_C"/>
    <property type="match status" value="1"/>
</dbReference>
<keyword evidence="3" id="KW-0805">Transcription regulation</keyword>
<dbReference type="Pfam" id="PF00072">
    <property type="entry name" value="Response_reg"/>
    <property type="match status" value="1"/>
</dbReference>
<keyword evidence="5" id="KW-0804">Transcription</keyword>
<evidence type="ECO:0000256" key="2">
    <source>
        <dbReference type="ARBA" id="ARBA00023012"/>
    </source>
</evidence>
<protein>
    <submittedName>
        <fullName evidence="6">DNA-binding response regulator</fullName>
    </submittedName>
</protein>
<dbReference type="InterPro" id="IPR039420">
    <property type="entry name" value="WalR-like"/>
</dbReference>
<evidence type="ECO:0000256" key="3">
    <source>
        <dbReference type="ARBA" id="ARBA00023015"/>
    </source>
</evidence>
<dbReference type="EMBL" id="CP025704">
    <property type="protein sequence ID" value="AUN99059.1"/>
    <property type="molecule type" value="Genomic_DNA"/>
</dbReference>
<dbReference type="InterPro" id="IPR011006">
    <property type="entry name" value="CheY-like_superfamily"/>
</dbReference>
<reference evidence="6 7" key="1">
    <citation type="submission" date="2018-01" db="EMBL/GenBank/DDBJ databases">
        <title>Complete genome sequence of Bacteriovorax stolpii DSM12778.</title>
        <authorList>
            <person name="Tang B."/>
            <person name="Chang J."/>
        </authorList>
    </citation>
    <scope>NUCLEOTIDE SEQUENCE [LARGE SCALE GENOMIC DNA]</scope>
    <source>
        <strain evidence="6 7">DSM 12778</strain>
    </source>
</reference>
<sequence length="222" mass="25524">MRILIVEDQPKMASFIKKGLVAQGYMVDVSETGSGAESLVCENEYDLVVLDVNLPDQNGMDTARHLRRDGYRMPILMLTALSTTKDKINGLDSGADDYLTKPFEFEELLARIRALLRRNHGTESSKLRFGDIELDLVQRKVLRSQKEVTLTAKEFSLLEYFMRNPGRPITRVEISEHVWDVNFDTNTNVIDVYINMLRKKIDTPFDKKMIHTMVGYGYILKE</sequence>
<accession>A0A2K9NU63</accession>
<dbReference type="GO" id="GO:0006355">
    <property type="term" value="P:regulation of DNA-templated transcription"/>
    <property type="evidence" value="ECO:0007669"/>
    <property type="project" value="InterPro"/>
</dbReference>
<proteinExistence type="predicted"/>
<dbReference type="GO" id="GO:0005829">
    <property type="term" value="C:cytosol"/>
    <property type="evidence" value="ECO:0007669"/>
    <property type="project" value="TreeGrafter"/>
</dbReference>
<evidence type="ECO:0000256" key="5">
    <source>
        <dbReference type="ARBA" id="ARBA00023163"/>
    </source>
</evidence>
<dbReference type="FunFam" id="3.40.50.2300:FF:000002">
    <property type="entry name" value="DNA-binding response regulator PhoP"/>
    <property type="match status" value="1"/>
</dbReference>
<dbReference type="InterPro" id="IPR036388">
    <property type="entry name" value="WH-like_DNA-bd_sf"/>
</dbReference>
<dbReference type="SMART" id="SM00862">
    <property type="entry name" value="Trans_reg_C"/>
    <property type="match status" value="1"/>
</dbReference>
<dbReference type="GO" id="GO:0000976">
    <property type="term" value="F:transcription cis-regulatory region binding"/>
    <property type="evidence" value="ECO:0007669"/>
    <property type="project" value="TreeGrafter"/>
</dbReference>
<dbReference type="Pfam" id="PF00486">
    <property type="entry name" value="Trans_reg_C"/>
    <property type="match status" value="1"/>
</dbReference>
<dbReference type="CDD" id="cd17624">
    <property type="entry name" value="REC_OmpR_PmrA-like"/>
    <property type="match status" value="1"/>
</dbReference>
<dbReference type="Proteomes" id="UP000235584">
    <property type="component" value="Chromosome"/>
</dbReference>
<dbReference type="SUPFAM" id="SSF52172">
    <property type="entry name" value="CheY-like"/>
    <property type="match status" value="1"/>
</dbReference>
<name>A0A2K9NU63_BACTC</name>
<keyword evidence="4 6" id="KW-0238">DNA-binding</keyword>
<gene>
    <name evidence="6" type="ORF">C0V70_13290</name>
</gene>
<evidence type="ECO:0000313" key="6">
    <source>
        <dbReference type="EMBL" id="AUN99059.1"/>
    </source>
</evidence>
<dbReference type="FunFam" id="1.10.10.10:FF:000005">
    <property type="entry name" value="Two-component system response regulator"/>
    <property type="match status" value="1"/>
</dbReference>
<dbReference type="OrthoDB" id="5290939at2"/>
<keyword evidence="2" id="KW-0902">Two-component regulatory system</keyword>
<keyword evidence="7" id="KW-1185">Reference proteome</keyword>
<dbReference type="Gene3D" id="3.40.50.2300">
    <property type="match status" value="1"/>
</dbReference>
<evidence type="ECO:0000256" key="1">
    <source>
        <dbReference type="ARBA" id="ARBA00022553"/>
    </source>
</evidence>
<dbReference type="PANTHER" id="PTHR48111:SF22">
    <property type="entry name" value="REGULATOR OF RPOS"/>
    <property type="match status" value="1"/>
</dbReference>
<evidence type="ECO:0000313" key="7">
    <source>
        <dbReference type="Proteomes" id="UP000235584"/>
    </source>
</evidence>
<dbReference type="PROSITE" id="PS51755">
    <property type="entry name" value="OMPR_PHOB"/>
    <property type="match status" value="1"/>
</dbReference>
<dbReference type="PROSITE" id="PS50110">
    <property type="entry name" value="RESPONSE_REGULATORY"/>
    <property type="match status" value="1"/>
</dbReference>
<dbReference type="Gene3D" id="6.10.250.690">
    <property type="match status" value="1"/>
</dbReference>
<dbReference type="GO" id="GO:0032993">
    <property type="term" value="C:protein-DNA complex"/>
    <property type="evidence" value="ECO:0007669"/>
    <property type="project" value="TreeGrafter"/>
</dbReference>
<dbReference type="KEGG" id="bsto:C0V70_13290"/>
<dbReference type="InterPro" id="IPR001867">
    <property type="entry name" value="OmpR/PhoB-type_DNA-bd"/>
</dbReference>
<organism evidence="6 7">
    <name type="scientific">Bacteriovorax stolpii</name>
    <name type="common">Bdellovibrio stolpii</name>
    <dbReference type="NCBI Taxonomy" id="960"/>
    <lineage>
        <taxon>Bacteria</taxon>
        <taxon>Pseudomonadati</taxon>
        <taxon>Bdellovibrionota</taxon>
        <taxon>Bacteriovoracia</taxon>
        <taxon>Bacteriovoracales</taxon>
        <taxon>Bacteriovoracaceae</taxon>
        <taxon>Bacteriovorax</taxon>
    </lineage>
</organism>
<dbReference type="GO" id="GO:0000156">
    <property type="term" value="F:phosphorelay response regulator activity"/>
    <property type="evidence" value="ECO:0007669"/>
    <property type="project" value="TreeGrafter"/>
</dbReference>
<dbReference type="AlphaFoldDB" id="A0A2K9NU63"/>
<dbReference type="RefSeq" id="WP_102244350.1">
    <property type="nucleotide sequence ID" value="NZ_CP025704.1"/>
</dbReference>
<dbReference type="Gene3D" id="1.10.10.10">
    <property type="entry name" value="Winged helix-like DNA-binding domain superfamily/Winged helix DNA-binding domain"/>
    <property type="match status" value="1"/>
</dbReference>